<dbReference type="EMBL" id="LAZR01035035">
    <property type="protein sequence ID" value="KKL28610.1"/>
    <property type="molecule type" value="Genomic_DNA"/>
</dbReference>
<dbReference type="AlphaFoldDB" id="A0A0F9C324"/>
<evidence type="ECO:0000313" key="1">
    <source>
        <dbReference type="EMBL" id="KKL28610.1"/>
    </source>
</evidence>
<protein>
    <submittedName>
        <fullName evidence="1">Uncharacterized protein</fullName>
    </submittedName>
</protein>
<accession>A0A0F9C324</accession>
<comment type="caution">
    <text evidence="1">The sequence shown here is derived from an EMBL/GenBank/DDBJ whole genome shotgun (WGS) entry which is preliminary data.</text>
</comment>
<organism evidence="1">
    <name type="scientific">marine sediment metagenome</name>
    <dbReference type="NCBI Taxonomy" id="412755"/>
    <lineage>
        <taxon>unclassified sequences</taxon>
        <taxon>metagenomes</taxon>
        <taxon>ecological metagenomes</taxon>
    </lineage>
</organism>
<proteinExistence type="predicted"/>
<sequence length="94" mass="11156">MSRKNPISVTPGPQPKTEQVVSYYEYVAAYFFRRFGVRPSRTTLWHYLTRGYPVQRGGPYVTMPTFTNYRYFQFTTKEAMARFVKLVRKLERAA</sequence>
<gene>
    <name evidence="1" type="ORF">LCGC14_2373450</name>
</gene>
<name>A0A0F9C324_9ZZZZ</name>
<reference evidence="1" key="1">
    <citation type="journal article" date="2015" name="Nature">
        <title>Complex archaea that bridge the gap between prokaryotes and eukaryotes.</title>
        <authorList>
            <person name="Spang A."/>
            <person name="Saw J.H."/>
            <person name="Jorgensen S.L."/>
            <person name="Zaremba-Niedzwiedzka K."/>
            <person name="Martijn J."/>
            <person name="Lind A.E."/>
            <person name="van Eijk R."/>
            <person name="Schleper C."/>
            <person name="Guy L."/>
            <person name="Ettema T.J."/>
        </authorList>
    </citation>
    <scope>NUCLEOTIDE SEQUENCE</scope>
</reference>